<name>A0AAD5YHR8_9APHY</name>
<gene>
    <name evidence="2" type="ORF">NLI96_g6814</name>
</gene>
<reference evidence="2" key="1">
    <citation type="submission" date="2022-07" db="EMBL/GenBank/DDBJ databases">
        <title>Genome Sequence of Physisporinus lineatus.</title>
        <authorList>
            <person name="Buettner E."/>
        </authorList>
    </citation>
    <scope>NUCLEOTIDE SEQUENCE</scope>
    <source>
        <strain evidence="2">VT162</strain>
    </source>
</reference>
<proteinExistence type="predicted"/>
<evidence type="ECO:0000256" key="1">
    <source>
        <dbReference type="SAM" id="MobiDB-lite"/>
    </source>
</evidence>
<sequence length="394" mass="44023">MPLSSRILSAQRSVSRLLRFRHPDGKRKHPPSLAPITRLPPELSSGPPRIHPPPPLLLESIGLAPIVRVCRAWNQADIPLLYDRISINNGKSLLLVARTLHSSLDLAQLVSFLTIAHEKGSSLPKPAKRTRIGTPLSKLLAQTISYFKNLYSVTIHDSRLLKFHGTHPPLPPIGFRQSLLQSTLFGHHNLFPLWIEAQDISIDSSQGTEILRTFYSPISTLQLIMNIWMDAYHQFPVLVGLYILTKHNPRVRPSPPTFCVGRASFPSVHTLTLRSNSTELGALVDPTFIEGIDDLIFDIPSPLPLKDATSMHRLTLIHYYTRKHGPALPELPSTIQSLTIDVEIVRSAPKSLDTFFRSFRAASQACGFRGQLKIGVGKIIFHIPPECRARRCRG</sequence>
<evidence type="ECO:0000313" key="2">
    <source>
        <dbReference type="EMBL" id="KAJ3482680.1"/>
    </source>
</evidence>
<organism evidence="2 3">
    <name type="scientific">Meripilus lineatus</name>
    <dbReference type="NCBI Taxonomy" id="2056292"/>
    <lineage>
        <taxon>Eukaryota</taxon>
        <taxon>Fungi</taxon>
        <taxon>Dikarya</taxon>
        <taxon>Basidiomycota</taxon>
        <taxon>Agaricomycotina</taxon>
        <taxon>Agaricomycetes</taxon>
        <taxon>Polyporales</taxon>
        <taxon>Meripilaceae</taxon>
        <taxon>Meripilus</taxon>
    </lineage>
</organism>
<feature type="region of interest" description="Disordered" evidence="1">
    <location>
        <begin position="21"/>
        <end position="48"/>
    </location>
</feature>
<accession>A0AAD5YHR8</accession>
<protein>
    <submittedName>
        <fullName evidence="2">Uncharacterized protein</fullName>
    </submittedName>
</protein>
<dbReference type="Proteomes" id="UP001212997">
    <property type="component" value="Unassembled WGS sequence"/>
</dbReference>
<keyword evidence="3" id="KW-1185">Reference proteome</keyword>
<comment type="caution">
    <text evidence="2">The sequence shown here is derived from an EMBL/GenBank/DDBJ whole genome shotgun (WGS) entry which is preliminary data.</text>
</comment>
<feature type="compositionally biased region" description="Basic residues" evidence="1">
    <location>
        <begin position="21"/>
        <end position="30"/>
    </location>
</feature>
<dbReference type="EMBL" id="JANAWD010000262">
    <property type="protein sequence ID" value="KAJ3482680.1"/>
    <property type="molecule type" value="Genomic_DNA"/>
</dbReference>
<dbReference type="AlphaFoldDB" id="A0AAD5YHR8"/>
<evidence type="ECO:0000313" key="3">
    <source>
        <dbReference type="Proteomes" id="UP001212997"/>
    </source>
</evidence>